<dbReference type="EMBL" id="JAUSSJ010000002">
    <property type="protein sequence ID" value="MDQ0019799.1"/>
    <property type="molecule type" value="Genomic_DNA"/>
</dbReference>
<organism evidence="1 2">
    <name type="scientific">[Curtobacterium] plantarum</name>
    <dbReference type="NCBI Taxonomy" id="221276"/>
    <lineage>
        <taxon>Bacteria</taxon>
        <taxon>Pseudomonadati</taxon>
        <taxon>Pseudomonadota</taxon>
        <taxon>Gammaproteobacteria</taxon>
        <taxon>Enterobacterales</taxon>
        <taxon>Erwiniaceae</taxon>
        <taxon>Pantoea</taxon>
    </lineage>
</organism>
<sequence length="57" mass="6494">MGLKINVMMLTCWEKAATQTYYCGLNHSDYGQRGITTANEVKFADISFIRFSLKRGI</sequence>
<proteinExistence type="predicted"/>
<dbReference type="Proteomes" id="UP001244623">
    <property type="component" value="Unassembled WGS sequence"/>
</dbReference>
<name>A0ABT9T8I9_9GAMM</name>
<accession>A0ABT9T8I9</accession>
<gene>
    <name evidence="1" type="ORF">J2X94_001953</name>
</gene>
<keyword evidence="2" id="KW-1185">Reference proteome</keyword>
<comment type="caution">
    <text evidence="1">The sequence shown here is derived from an EMBL/GenBank/DDBJ whole genome shotgun (WGS) entry which is preliminary data.</text>
</comment>
<reference evidence="1 2" key="1">
    <citation type="submission" date="2023-07" db="EMBL/GenBank/DDBJ databases">
        <title>Sorghum-associated microbial communities from plants grown in Nebraska, USA.</title>
        <authorList>
            <person name="Schachtman D."/>
        </authorList>
    </citation>
    <scope>NUCLEOTIDE SEQUENCE [LARGE SCALE GENOMIC DNA]</scope>
    <source>
        <strain evidence="1 2">CC49</strain>
    </source>
</reference>
<evidence type="ECO:0000313" key="1">
    <source>
        <dbReference type="EMBL" id="MDQ0019799.1"/>
    </source>
</evidence>
<evidence type="ECO:0000313" key="2">
    <source>
        <dbReference type="Proteomes" id="UP001244623"/>
    </source>
</evidence>
<protein>
    <submittedName>
        <fullName evidence="1">Uncharacterized protein</fullName>
    </submittedName>
</protein>